<gene>
    <name evidence="15" type="primary">NFKB1</name>
</gene>
<keyword evidence="2" id="KW-0808">Transferase</keyword>
<evidence type="ECO:0000256" key="5">
    <source>
        <dbReference type="ARBA" id="ARBA00023043"/>
    </source>
</evidence>
<feature type="domain" description="RHD" evidence="14">
    <location>
        <begin position="158"/>
        <end position="325"/>
    </location>
</feature>
<feature type="repeat" description="ANK" evidence="10">
    <location>
        <begin position="677"/>
        <end position="710"/>
    </location>
</feature>
<feature type="domain" description="UBC core" evidence="13">
    <location>
        <begin position="1"/>
        <end position="141"/>
    </location>
</feature>
<dbReference type="PANTHER" id="PTHR24169">
    <property type="entry name" value="NUCLEAR FACTOR NF-KAPPA-B PROTEIN"/>
    <property type="match status" value="1"/>
</dbReference>
<dbReference type="SUPFAM" id="SSF54495">
    <property type="entry name" value="UBC-like"/>
    <property type="match status" value="1"/>
</dbReference>
<dbReference type="GO" id="GO:0000978">
    <property type="term" value="F:RNA polymerase II cis-regulatory region sequence-specific DNA binding"/>
    <property type="evidence" value="ECO:0007669"/>
    <property type="project" value="TreeGrafter"/>
</dbReference>
<dbReference type="InterPro" id="IPR011539">
    <property type="entry name" value="RHD_DNA_bind_dom"/>
</dbReference>
<feature type="repeat" description="ANK" evidence="10">
    <location>
        <begin position="607"/>
        <end position="639"/>
    </location>
</feature>
<accession>A0AAY4E346</accession>
<dbReference type="PROSITE" id="PS50127">
    <property type="entry name" value="UBC_2"/>
    <property type="match status" value="1"/>
</dbReference>
<dbReference type="AlphaFoldDB" id="A0AAY4E346"/>
<dbReference type="PROSITE" id="PS01204">
    <property type="entry name" value="REL_1"/>
    <property type="match status" value="1"/>
</dbReference>
<dbReference type="Gene3D" id="3.10.110.10">
    <property type="entry name" value="Ubiquitin Conjugating Enzyme"/>
    <property type="match status" value="1"/>
</dbReference>
<dbReference type="SMART" id="SM00212">
    <property type="entry name" value="UBCc"/>
    <property type="match status" value="1"/>
</dbReference>
<evidence type="ECO:0000256" key="3">
    <source>
        <dbReference type="ARBA" id="ARBA00022786"/>
    </source>
</evidence>
<dbReference type="PROSITE" id="PS00183">
    <property type="entry name" value="UBC_1"/>
    <property type="match status" value="1"/>
</dbReference>
<organism evidence="15 16">
    <name type="scientific">Denticeps clupeoides</name>
    <name type="common">denticle herring</name>
    <dbReference type="NCBI Taxonomy" id="299321"/>
    <lineage>
        <taxon>Eukaryota</taxon>
        <taxon>Metazoa</taxon>
        <taxon>Chordata</taxon>
        <taxon>Craniata</taxon>
        <taxon>Vertebrata</taxon>
        <taxon>Euteleostomi</taxon>
        <taxon>Actinopterygii</taxon>
        <taxon>Neopterygii</taxon>
        <taxon>Teleostei</taxon>
        <taxon>Clupei</taxon>
        <taxon>Clupeiformes</taxon>
        <taxon>Denticipitoidei</taxon>
        <taxon>Denticipitidae</taxon>
        <taxon>Denticeps</taxon>
    </lineage>
</organism>
<dbReference type="InterPro" id="IPR016135">
    <property type="entry name" value="UBQ-conjugating_enzyme/RWD"/>
</dbReference>
<dbReference type="InterPro" id="IPR002110">
    <property type="entry name" value="Ankyrin_rpt"/>
</dbReference>
<evidence type="ECO:0000256" key="6">
    <source>
        <dbReference type="ARBA" id="ARBA00023125"/>
    </source>
</evidence>
<dbReference type="PROSITE" id="PS50254">
    <property type="entry name" value="REL_2"/>
    <property type="match status" value="1"/>
</dbReference>
<reference evidence="15 16" key="1">
    <citation type="submission" date="2020-06" db="EMBL/GenBank/DDBJ databases">
        <authorList>
            <consortium name="Wellcome Sanger Institute Data Sharing"/>
        </authorList>
    </citation>
    <scope>NUCLEOTIDE SEQUENCE [LARGE SCALE GENOMIC DNA]</scope>
</reference>
<dbReference type="InterPro" id="IPR013783">
    <property type="entry name" value="Ig-like_fold"/>
</dbReference>
<dbReference type="GeneTree" id="ENSGT00940000158625"/>
<keyword evidence="5 10" id="KW-0040">ANK repeat</keyword>
<evidence type="ECO:0000259" key="13">
    <source>
        <dbReference type="PROSITE" id="PS50127"/>
    </source>
</evidence>
<dbReference type="Ensembl" id="ENSDCDT00010062531.1">
    <property type="protein sequence ID" value="ENSDCDP00010052053.1"/>
    <property type="gene ID" value="ENSDCDG00010029622.1"/>
</dbReference>
<keyword evidence="6" id="KW-0238">DNA-binding</keyword>
<dbReference type="CDD" id="cd23792">
    <property type="entry name" value="UBCc_UBE2D"/>
    <property type="match status" value="1"/>
</dbReference>
<feature type="repeat" description="ANK" evidence="10">
    <location>
        <begin position="643"/>
        <end position="675"/>
    </location>
</feature>
<dbReference type="InterPro" id="IPR008967">
    <property type="entry name" value="p53-like_TF_DNA-bd_sf"/>
</dbReference>
<evidence type="ECO:0000256" key="7">
    <source>
        <dbReference type="ARBA" id="ARBA00023159"/>
    </source>
</evidence>
<dbReference type="InterPro" id="IPR036770">
    <property type="entry name" value="Ankyrin_rpt-contain_sf"/>
</dbReference>
<name>A0AAY4E346_9TELE</name>
<comment type="subcellular location">
    <subcellularLocation>
        <location evidence="1">Nucleus</location>
    </subcellularLocation>
</comment>
<feature type="repeat" description="ANK" evidence="10">
    <location>
        <begin position="574"/>
        <end position="606"/>
    </location>
</feature>
<dbReference type="InterPro" id="IPR033926">
    <property type="entry name" value="IPT_NFkappaB"/>
</dbReference>
<dbReference type="GO" id="GO:0000981">
    <property type="term" value="F:DNA-binding transcription factor activity, RNA polymerase II-specific"/>
    <property type="evidence" value="ECO:0007669"/>
    <property type="project" value="TreeGrafter"/>
</dbReference>
<dbReference type="PRINTS" id="PR00057">
    <property type="entry name" value="NFKBTNSCPFCT"/>
</dbReference>
<keyword evidence="8" id="KW-0804">Transcription</keyword>
<keyword evidence="7" id="KW-0010">Activator</keyword>
<sequence>VSELNDLARDPPAQCSAGPVGEDMFHWQATIMGPNDSPYQGGVFFLTIHFPTDYPFKPPRVAFTTRIYHPNINSNGSICLDILRSQWSPALTISKVLLSICSLLCDPNPDDPLVPEIARIYKTDNEKYNRIAREWTQKYAIVTFQIVGQSIYFCLSTADGPYLQITEQPKQRGFRFRYGCEGPSHGGLPGASSEKNKKTYPQVRICNYQGPARLVVQLVTNTQEPHLHAHSLVGKQCDKGICIADLPAKDSIISFPNLGILHVTKKNVNHQRHLIASAAHSQSKEMDLSVVRLMFTAFLPDSDGGYTRRLDAVISEPIYDSKAPNASNLKIVRMDRTAGCVTGGEEVYLLCDKVQKDDIQVRFYEEDDNGVTWEAFGDFSPTDVHRQFAIVFKTPKYRDQNLQKPISVCVQLKRKSDNETSEPKPFTYHPQIIDKEEVQRKRQKTLPNFPDCGGAGGGGSMYRGGGGGSTMGGGPGTGGPGDQTLSITPVARLLESRLVALAERQAHALFQYSLSGDVRALLAPQRPLMTAQDDNGDTGLHLSVIHSRTDSVTTLTQVISALPGEDVVNMRNDLYQTPLHLAVVTQQKSVVDALMMGGADPGLTDRHGNTALHLAAQQREGDMVAQLLRHGCVAELADVPNSAGLCALHLAVLANSLSSVRALLEGGANVEVRELTCGRAPLHLAVENNNISLSGCLLLEGNADVDSCTYNGCTPLHIAAGRGSAKMSALLMAAGADPHKENYEPLYFREDECIAAEEEEDEGFIPGTTPLDMAASSEVREILCGKEYQPDYSPLPVPARGDLRTLAPETKQSLCQALEERDGGWESLAHTLGLGVLATAFRLSPSPAVTLLDSYEVSGGTVRELLEGLKQVGNRSALSLLQDFVPPEKNPAPQSHTKPSGQDL</sequence>
<reference evidence="15" key="2">
    <citation type="submission" date="2025-08" db="UniProtKB">
        <authorList>
            <consortium name="Ensembl"/>
        </authorList>
    </citation>
    <scope>IDENTIFICATION</scope>
</reference>
<dbReference type="SMART" id="SM00429">
    <property type="entry name" value="IPT"/>
    <property type="match status" value="1"/>
</dbReference>
<dbReference type="SUPFAM" id="SSF81296">
    <property type="entry name" value="E set domains"/>
    <property type="match status" value="1"/>
</dbReference>
<dbReference type="Proteomes" id="UP000694580">
    <property type="component" value="Chromosome 18"/>
</dbReference>
<evidence type="ECO:0008006" key="17">
    <source>
        <dbReference type="Google" id="ProtNLM"/>
    </source>
</evidence>
<dbReference type="InterPro" id="IPR002909">
    <property type="entry name" value="IPT_dom"/>
</dbReference>
<evidence type="ECO:0000256" key="8">
    <source>
        <dbReference type="ARBA" id="ARBA00023163"/>
    </source>
</evidence>
<evidence type="ECO:0000259" key="14">
    <source>
        <dbReference type="PROSITE" id="PS50254"/>
    </source>
</evidence>
<evidence type="ECO:0000313" key="16">
    <source>
        <dbReference type="Proteomes" id="UP000694580"/>
    </source>
</evidence>
<keyword evidence="9" id="KW-0539">Nucleus</keyword>
<dbReference type="PANTHER" id="PTHR24169:SF9">
    <property type="entry name" value="NUCLEAR FACTOR NF-KAPPA-B P105 SUBUNIT"/>
    <property type="match status" value="1"/>
</dbReference>
<feature type="region of interest" description="Disordered" evidence="12">
    <location>
        <begin position="884"/>
        <end position="904"/>
    </location>
</feature>
<keyword evidence="3" id="KW-0833">Ubl conjugation pathway</keyword>
<dbReference type="Pfam" id="PF00531">
    <property type="entry name" value="Death"/>
    <property type="match status" value="1"/>
</dbReference>
<dbReference type="SUPFAM" id="SSF48403">
    <property type="entry name" value="Ankyrin repeat"/>
    <property type="match status" value="1"/>
</dbReference>
<dbReference type="GO" id="GO:0007165">
    <property type="term" value="P:signal transduction"/>
    <property type="evidence" value="ECO:0007669"/>
    <property type="project" value="InterPro"/>
</dbReference>
<dbReference type="InterPro" id="IPR000488">
    <property type="entry name" value="Death_dom"/>
</dbReference>
<dbReference type="FunFam" id="3.10.110.10:FF:000029">
    <property type="entry name" value="Ubiquitin conjugating enzyme E2 D3"/>
    <property type="match status" value="1"/>
</dbReference>
<dbReference type="SMART" id="SM00248">
    <property type="entry name" value="ANK"/>
    <property type="match status" value="6"/>
</dbReference>
<dbReference type="GO" id="GO:0016740">
    <property type="term" value="F:transferase activity"/>
    <property type="evidence" value="ECO:0007669"/>
    <property type="project" value="UniProtKB-KW"/>
</dbReference>
<dbReference type="CDD" id="cd01177">
    <property type="entry name" value="IPT_NFkappaB"/>
    <property type="match status" value="1"/>
</dbReference>
<keyword evidence="4" id="KW-0805">Transcription regulation</keyword>
<dbReference type="InterPro" id="IPR030492">
    <property type="entry name" value="RHD_CS"/>
</dbReference>
<evidence type="ECO:0000256" key="9">
    <source>
        <dbReference type="ARBA" id="ARBA00023242"/>
    </source>
</evidence>
<dbReference type="InterPro" id="IPR014756">
    <property type="entry name" value="Ig_E-set"/>
</dbReference>
<dbReference type="InterPro" id="IPR032397">
    <property type="entry name" value="RHD_dimer"/>
</dbReference>
<dbReference type="Gene3D" id="1.25.40.20">
    <property type="entry name" value="Ankyrin repeat-containing domain"/>
    <property type="match status" value="1"/>
</dbReference>
<feature type="compositionally biased region" description="Polar residues" evidence="12">
    <location>
        <begin position="892"/>
        <end position="904"/>
    </location>
</feature>
<keyword evidence="16" id="KW-1185">Reference proteome</keyword>
<dbReference type="InterPro" id="IPR000451">
    <property type="entry name" value="NFkB/Dor"/>
</dbReference>
<dbReference type="SUPFAM" id="SSF47986">
    <property type="entry name" value="DEATH domain"/>
    <property type="match status" value="1"/>
</dbReference>
<dbReference type="SMART" id="SM00005">
    <property type="entry name" value="DEATH"/>
    <property type="match status" value="1"/>
</dbReference>
<protein>
    <recommendedName>
        <fullName evidence="17">Nuclear factor of kappa light polypeptide gene enhancer in B-cells 1</fullName>
    </recommendedName>
</protein>
<dbReference type="InterPro" id="IPR037059">
    <property type="entry name" value="RHD_DNA_bind_dom_sf"/>
</dbReference>
<dbReference type="GO" id="GO:0007399">
    <property type="term" value="P:nervous system development"/>
    <property type="evidence" value="ECO:0007669"/>
    <property type="project" value="UniProtKB-ARBA"/>
</dbReference>
<evidence type="ECO:0000313" key="15">
    <source>
        <dbReference type="Ensembl" id="ENSDCDP00010052053.1"/>
    </source>
</evidence>
<reference evidence="15" key="3">
    <citation type="submission" date="2025-09" db="UniProtKB">
        <authorList>
            <consortium name="Ensembl"/>
        </authorList>
    </citation>
    <scope>IDENTIFICATION</scope>
</reference>
<dbReference type="InterPro" id="IPR011029">
    <property type="entry name" value="DEATH-like_dom_sf"/>
</dbReference>
<dbReference type="Gene3D" id="1.10.533.10">
    <property type="entry name" value="Death Domain, Fas"/>
    <property type="match status" value="1"/>
</dbReference>
<feature type="active site" description="Glycyl thioester intermediate" evidence="11">
    <location>
        <position position="79"/>
    </location>
</feature>
<dbReference type="Gene3D" id="2.60.40.340">
    <property type="entry name" value="Rel homology domain (RHD), DNA-binding domain"/>
    <property type="match status" value="1"/>
</dbReference>
<dbReference type="InterPro" id="IPR023313">
    <property type="entry name" value="UBQ-conjugating_AS"/>
</dbReference>
<evidence type="ECO:0000256" key="1">
    <source>
        <dbReference type="ARBA" id="ARBA00004123"/>
    </source>
</evidence>
<evidence type="ECO:0000256" key="4">
    <source>
        <dbReference type="ARBA" id="ARBA00023015"/>
    </source>
</evidence>
<feature type="repeat" description="ANK" evidence="10">
    <location>
        <begin position="711"/>
        <end position="743"/>
    </location>
</feature>
<dbReference type="SUPFAM" id="SSF49417">
    <property type="entry name" value="p53-like transcription factors"/>
    <property type="match status" value="1"/>
</dbReference>
<dbReference type="GO" id="GO:0005737">
    <property type="term" value="C:cytoplasm"/>
    <property type="evidence" value="ECO:0007669"/>
    <property type="project" value="InterPro"/>
</dbReference>
<dbReference type="Pfam" id="PF00554">
    <property type="entry name" value="RHD_DNA_bind"/>
    <property type="match status" value="1"/>
</dbReference>
<dbReference type="Pfam" id="PF16179">
    <property type="entry name" value="RHD_dimer"/>
    <property type="match status" value="1"/>
</dbReference>
<evidence type="ECO:0000256" key="12">
    <source>
        <dbReference type="SAM" id="MobiDB-lite"/>
    </source>
</evidence>
<evidence type="ECO:0000256" key="11">
    <source>
        <dbReference type="PROSITE-ProRule" id="PRU10133"/>
    </source>
</evidence>
<proteinExistence type="predicted"/>
<dbReference type="FunFam" id="2.60.40.10:FF:000046">
    <property type="entry name" value="Nuclear factor NF-kappa-B p105 subunit"/>
    <property type="match status" value="1"/>
</dbReference>
<dbReference type="Pfam" id="PF12796">
    <property type="entry name" value="Ank_2"/>
    <property type="match status" value="2"/>
</dbReference>
<dbReference type="InterPro" id="IPR000608">
    <property type="entry name" value="UBC"/>
</dbReference>
<evidence type="ECO:0000256" key="10">
    <source>
        <dbReference type="PROSITE-ProRule" id="PRU00023"/>
    </source>
</evidence>
<dbReference type="PROSITE" id="PS50297">
    <property type="entry name" value="ANK_REP_REGION"/>
    <property type="match status" value="5"/>
</dbReference>
<dbReference type="Gene3D" id="2.60.40.10">
    <property type="entry name" value="Immunoglobulins"/>
    <property type="match status" value="1"/>
</dbReference>
<dbReference type="PROSITE" id="PS50088">
    <property type="entry name" value="ANK_REPEAT"/>
    <property type="match status" value="5"/>
</dbReference>
<dbReference type="Pfam" id="PF00179">
    <property type="entry name" value="UQ_con"/>
    <property type="match status" value="1"/>
</dbReference>
<dbReference type="GO" id="GO:0035525">
    <property type="term" value="C:NF-kappaB p50/p65 complex"/>
    <property type="evidence" value="ECO:0007669"/>
    <property type="project" value="TreeGrafter"/>
</dbReference>
<evidence type="ECO:0000256" key="2">
    <source>
        <dbReference type="ARBA" id="ARBA00022679"/>
    </source>
</evidence>